<feature type="compositionally biased region" description="Polar residues" evidence="6">
    <location>
        <begin position="104"/>
        <end position="114"/>
    </location>
</feature>
<keyword evidence="1 5" id="KW-0479">Metal-binding</keyword>
<feature type="region of interest" description="Disordered" evidence="6">
    <location>
        <begin position="247"/>
        <end position="696"/>
    </location>
</feature>
<feature type="compositionally biased region" description="Basic and acidic residues" evidence="6">
    <location>
        <begin position="464"/>
        <end position="482"/>
    </location>
</feature>
<dbReference type="Gene3D" id="2.10.110.10">
    <property type="entry name" value="Cysteine Rich Protein"/>
    <property type="match status" value="3"/>
</dbReference>
<feature type="compositionally biased region" description="Basic and acidic residues" evidence="6">
    <location>
        <begin position="1"/>
        <end position="12"/>
    </location>
</feature>
<evidence type="ECO:0000256" key="1">
    <source>
        <dbReference type="ARBA" id="ARBA00022723"/>
    </source>
</evidence>
<dbReference type="AlphaFoldDB" id="A0AA38VGJ9"/>
<feature type="domain" description="LIM zinc-binding" evidence="7">
    <location>
        <begin position="697"/>
        <end position="764"/>
    </location>
</feature>
<protein>
    <submittedName>
        <fullName evidence="8">Paxillin</fullName>
    </submittedName>
</protein>
<dbReference type="InterPro" id="IPR001781">
    <property type="entry name" value="Znf_LIM"/>
</dbReference>
<feature type="compositionally biased region" description="Polar residues" evidence="6">
    <location>
        <begin position="614"/>
        <end position="623"/>
    </location>
</feature>
<accession>A0AA38VGJ9</accession>
<evidence type="ECO:0000256" key="3">
    <source>
        <dbReference type="ARBA" id="ARBA00022833"/>
    </source>
</evidence>
<feature type="compositionally biased region" description="Polar residues" evidence="6">
    <location>
        <begin position="286"/>
        <end position="299"/>
    </location>
</feature>
<evidence type="ECO:0000256" key="6">
    <source>
        <dbReference type="SAM" id="MobiDB-lite"/>
    </source>
</evidence>
<dbReference type="PANTHER" id="PTHR24205">
    <property type="entry name" value="FOUR AND A HALF LIM DOMAINS PROTEIN"/>
    <property type="match status" value="1"/>
</dbReference>
<feature type="compositionally biased region" description="Polar residues" evidence="6">
    <location>
        <begin position="309"/>
        <end position="324"/>
    </location>
</feature>
<evidence type="ECO:0000313" key="9">
    <source>
        <dbReference type="Proteomes" id="UP001174691"/>
    </source>
</evidence>
<evidence type="ECO:0000256" key="5">
    <source>
        <dbReference type="PROSITE-ProRule" id="PRU00125"/>
    </source>
</evidence>
<dbReference type="SMART" id="SM00132">
    <property type="entry name" value="LIM"/>
    <property type="match status" value="3"/>
</dbReference>
<feature type="compositionally biased region" description="Low complexity" evidence="6">
    <location>
        <begin position="251"/>
        <end position="269"/>
    </location>
</feature>
<evidence type="ECO:0000256" key="2">
    <source>
        <dbReference type="ARBA" id="ARBA00022737"/>
    </source>
</evidence>
<dbReference type="GO" id="GO:0030695">
    <property type="term" value="F:GTPase regulator activity"/>
    <property type="evidence" value="ECO:0007669"/>
    <property type="project" value="UniProtKB-ARBA"/>
</dbReference>
<feature type="region of interest" description="Disordered" evidence="6">
    <location>
        <begin position="200"/>
        <end position="226"/>
    </location>
</feature>
<evidence type="ECO:0000313" key="8">
    <source>
        <dbReference type="EMBL" id="KAJ9130795.1"/>
    </source>
</evidence>
<dbReference type="GO" id="GO:0046872">
    <property type="term" value="F:metal ion binding"/>
    <property type="evidence" value="ECO:0007669"/>
    <property type="project" value="UniProtKB-KW"/>
</dbReference>
<feature type="compositionally biased region" description="Polar residues" evidence="6">
    <location>
        <begin position="68"/>
        <end position="84"/>
    </location>
</feature>
<feature type="compositionally biased region" description="Polar residues" evidence="6">
    <location>
        <begin position="426"/>
        <end position="447"/>
    </location>
</feature>
<evidence type="ECO:0000259" key="7">
    <source>
        <dbReference type="PROSITE" id="PS50023"/>
    </source>
</evidence>
<dbReference type="Pfam" id="PF00412">
    <property type="entry name" value="LIM"/>
    <property type="match status" value="3"/>
</dbReference>
<feature type="domain" description="LIM zinc-binding" evidence="7">
    <location>
        <begin position="793"/>
        <end position="854"/>
    </location>
</feature>
<organism evidence="8 9">
    <name type="scientific">Coniochaeta hoffmannii</name>
    <dbReference type="NCBI Taxonomy" id="91930"/>
    <lineage>
        <taxon>Eukaryota</taxon>
        <taxon>Fungi</taxon>
        <taxon>Dikarya</taxon>
        <taxon>Ascomycota</taxon>
        <taxon>Pezizomycotina</taxon>
        <taxon>Sordariomycetes</taxon>
        <taxon>Sordariomycetidae</taxon>
        <taxon>Coniochaetales</taxon>
        <taxon>Coniochaetaceae</taxon>
        <taxon>Coniochaeta</taxon>
    </lineage>
</organism>
<evidence type="ECO:0000256" key="4">
    <source>
        <dbReference type="ARBA" id="ARBA00023038"/>
    </source>
</evidence>
<gene>
    <name evidence="8" type="ORF">NKR19_g9757</name>
</gene>
<dbReference type="CDD" id="cd08368">
    <property type="entry name" value="LIM"/>
    <property type="match status" value="1"/>
</dbReference>
<feature type="compositionally biased region" description="Low complexity" evidence="6">
    <location>
        <begin position="643"/>
        <end position="668"/>
    </location>
</feature>
<name>A0AA38VGJ9_9PEZI</name>
<feature type="region of interest" description="Disordered" evidence="6">
    <location>
        <begin position="1"/>
        <end position="134"/>
    </location>
</feature>
<dbReference type="FunFam" id="2.10.110.10:FF:000077">
    <property type="entry name" value="LIM domain protein"/>
    <property type="match status" value="1"/>
</dbReference>
<comment type="caution">
    <text evidence="8">The sequence shown here is derived from an EMBL/GenBank/DDBJ whole genome shotgun (WGS) entry which is preliminary data.</text>
</comment>
<dbReference type="PANTHER" id="PTHR24205:SF16">
    <property type="entry name" value="GH01042P-RELATED"/>
    <property type="match status" value="1"/>
</dbReference>
<dbReference type="PROSITE" id="PS00478">
    <property type="entry name" value="LIM_DOMAIN_1"/>
    <property type="match status" value="2"/>
</dbReference>
<sequence>MFARGKSKERTSSRKVTPPSPSYMSNDQFAAYLAGLRNHRVNRPTGARPPPPPAASTRTSLGGGRPSFGSTVPSQAPSETSSLHQRNHSDAPVGSVSGRPSLAASVSSRYSMMTQGRDYIPDKPLPVRPLKPSEVVPSSRYIERGQRWMEKEEAVSLRQAMEDLDLRDELKALPKEAPEDEEERRIYNAALDEAAELVWRHQNPDKVPQPGAAYRYRPHLRKNSYQHARTASAGLYGEDVVPTGLARDPAARSVSGSSASSDGFGSVRSKSSLAYSRRQSSEHGTPRQSLDNPRQASTESSRKTKSYGPLSSGSYFSSQGPHQSSGHRRRSSMKRNISRDIEKPFSGDQIWEEPESQNNTPQKAAPGAAKQSDDVEALRMKPKNPLNRVQFAPEKTSEESSEKESSTPPAPPPKGLVSRTEIYRNPPSQSRNPQYTSTSPSASSQNVGLPKEQDPVSRINGVEIRSEDIRQATSMKLKDRSPKLPTPSAVSDTPGRPIVSFDRNWKPAEEVAADQKIVLPEEESKSSPSKFNNSTSGTVAARSRSPFVARQEQRQQQQQQQQAQGIPSIAVSEAPPPSAPSSTPARRNPFARPAASAPSIQIDAPAPPSIPTIAVSQSESSRAPPSIPTIVLPDDPTPPPAATTPSIPVIVTPGDASPAPSAKPSSRPLPTPTSNSAQRRGHWSPAPQPPPSSRSTALCGDCYQPITGRFISLSGIPQRFHPHCFRCYVCGTSLEALEISPEPDHAREARLARISARRRGEVLPEAPGETMAEDGDARLRFYCHLDWHELFAPRCETCKTPILGEHVVALGGKHFHAGHFFCAECGDPFGKGETHIEKDGYAWCVSCQTKRTERRAPKCKACRGPVVGSYVQALGGEWHEACFRCGQCGGGFGDGQVFPVDGMGVVCTGCRARMLKA</sequence>
<keyword evidence="4 5" id="KW-0440">LIM domain</keyword>
<keyword evidence="9" id="KW-1185">Reference proteome</keyword>
<dbReference type="Proteomes" id="UP001174691">
    <property type="component" value="Unassembled WGS sequence"/>
</dbReference>
<feature type="compositionally biased region" description="Low complexity" evidence="6">
    <location>
        <begin position="554"/>
        <end position="573"/>
    </location>
</feature>
<dbReference type="PROSITE" id="PS50023">
    <property type="entry name" value="LIM_DOMAIN_2"/>
    <property type="match status" value="3"/>
</dbReference>
<feature type="compositionally biased region" description="Basic and acidic residues" evidence="6">
    <location>
        <begin position="395"/>
        <end position="405"/>
    </location>
</feature>
<proteinExistence type="predicted"/>
<dbReference type="EMBL" id="JANBVN010000255">
    <property type="protein sequence ID" value="KAJ9130795.1"/>
    <property type="molecule type" value="Genomic_DNA"/>
</dbReference>
<feature type="compositionally biased region" description="Low complexity" evidence="6">
    <location>
        <begin position="580"/>
        <end position="598"/>
    </location>
</feature>
<dbReference type="GO" id="GO:0003712">
    <property type="term" value="F:transcription coregulator activity"/>
    <property type="evidence" value="ECO:0007669"/>
    <property type="project" value="TreeGrafter"/>
</dbReference>
<feature type="domain" description="LIM zinc-binding" evidence="7">
    <location>
        <begin position="857"/>
        <end position="917"/>
    </location>
</feature>
<reference evidence="8" key="1">
    <citation type="submission" date="2022-07" db="EMBL/GenBank/DDBJ databases">
        <title>Fungi with potential for degradation of polypropylene.</title>
        <authorList>
            <person name="Gostincar C."/>
        </authorList>
    </citation>
    <scope>NUCLEOTIDE SEQUENCE</scope>
    <source>
        <strain evidence="8">EXF-13287</strain>
    </source>
</reference>
<keyword evidence="3 5" id="KW-0862">Zinc</keyword>
<dbReference type="GO" id="GO:0005634">
    <property type="term" value="C:nucleus"/>
    <property type="evidence" value="ECO:0007669"/>
    <property type="project" value="TreeGrafter"/>
</dbReference>
<dbReference type="SUPFAM" id="SSF57716">
    <property type="entry name" value="Glucocorticoid receptor-like (DNA-binding domain)"/>
    <property type="match status" value="2"/>
</dbReference>
<keyword evidence="2" id="KW-0677">Repeat</keyword>